<organism evidence="4 5">
    <name type="scientific">Pediococcus cellicola</name>
    <dbReference type="NCBI Taxonomy" id="319652"/>
    <lineage>
        <taxon>Bacteria</taxon>
        <taxon>Bacillati</taxon>
        <taxon>Bacillota</taxon>
        <taxon>Bacilli</taxon>
        <taxon>Lactobacillales</taxon>
        <taxon>Lactobacillaceae</taxon>
        <taxon>Pediococcus</taxon>
    </lineage>
</organism>
<keyword evidence="5" id="KW-1185">Reference proteome</keyword>
<dbReference type="RefSeq" id="WP_057749249.1">
    <property type="nucleotide sequence ID" value="NZ_BJVH01000018.1"/>
</dbReference>
<dbReference type="InterPro" id="IPR006504">
    <property type="entry name" value="Tscrpt_reg_Spx/MgsR"/>
</dbReference>
<evidence type="ECO:0000256" key="3">
    <source>
        <dbReference type="PROSITE-ProRule" id="PRU01282"/>
    </source>
</evidence>
<dbReference type="SUPFAM" id="SSF52833">
    <property type="entry name" value="Thioredoxin-like"/>
    <property type="match status" value="1"/>
</dbReference>
<dbReference type="InterPro" id="IPR006660">
    <property type="entry name" value="Arsenate_reductase-like"/>
</dbReference>
<name>A0A0R2IRE2_9LACO</name>
<evidence type="ECO:0000313" key="5">
    <source>
        <dbReference type="Proteomes" id="UP000051568"/>
    </source>
</evidence>
<dbReference type="Gene3D" id="3.40.30.10">
    <property type="entry name" value="Glutaredoxin"/>
    <property type="match status" value="1"/>
</dbReference>
<evidence type="ECO:0000313" key="4">
    <source>
        <dbReference type="EMBL" id="KRN67342.1"/>
    </source>
</evidence>
<sequence>MEKITVLWGPSCGSARRACQWLDEHHLDYDRVNVVSQAISLQTLKKVLSLTEYGAEEIISERSKAYKKFGQKYIDSLTISELHRLLVRYPSLIKKPIIFTHNKLQVGFNEDEIRSFIPRETRRVSFAEMLRVLHDA</sequence>
<dbReference type="NCBIfam" id="NF002459">
    <property type="entry name" value="PRK01655.1"/>
    <property type="match status" value="1"/>
</dbReference>
<accession>A0A0R2IRE2</accession>
<dbReference type="PANTHER" id="PTHR30041">
    <property type="entry name" value="ARSENATE REDUCTASE"/>
    <property type="match status" value="1"/>
</dbReference>
<dbReference type="Proteomes" id="UP000051568">
    <property type="component" value="Unassembled WGS sequence"/>
</dbReference>
<dbReference type="NCBIfam" id="TIGR01617">
    <property type="entry name" value="arsC_related"/>
    <property type="match status" value="1"/>
</dbReference>
<dbReference type="AlphaFoldDB" id="A0A0R2IRE2"/>
<reference evidence="4 5" key="1">
    <citation type="journal article" date="2015" name="Genome Announc.">
        <title>Expanding the biotechnology potential of lactobacilli through comparative genomics of 213 strains and associated genera.</title>
        <authorList>
            <person name="Sun Z."/>
            <person name="Harris H.M."/>
            <person name="McCann A."/>
            <person name="Guo C."/>
            <person name="Argimon S."/>
            <person name="Zhang W."/>
            <person name="Yang X."/>
            <person name="Jeffery I.B."/>
            <person name="Cooney J.C."/>
            <person name="Kagawa T.F."/>
            <person name="Liu W."/>
            <person name="Song Y."/>
            <person name="Salvetti E."/>
            <person name="Wrobel A."/>
            <person name="Rasinkangas P."/>
            <person name="Parkhill J."/>
            <person name="Rea M.C."/>
            <person name="O'Sullivan O."/>
            <person name="Ritari J."/>
            <person name="Douillard F.P."/>
            <person name="Paul Ross R."/>
            <person name="Yang R."/>
            <person name="Briner A.E."/>
            <person name="Felis G.E."/>
            <person name="de Vos W.M."/>
            <person name="Barrangou R."/>
            <person name="Klaenhammer T.R."/>
            <person name="Caufield P.W."/>
            <person name="Cui Y."/>
            <person name="Zhang H."/>
            <person name="O'Toole P.W."/>
        </authorList>
    </citation>
    <scope>NUCLEOTIDE SEQUENCE [LARGE SCALE GENOMIC DNA]</scope>
    <source>
        <strain evidence="4 5">DSM 17757</strain>
    </source>
</reference>
<comment type="similarity">
    <text evidence="3">Belongs to the ArsC family.</text>
</comment>
<keyword evidence="1" id="KW-1015">Disulfide bond</keyword>
<evidence type="ECO:0000256" key="1">
    <source>
        <dbReference type="ARBA" id="ARBA00023157"/>
    </source>
</evidence>
<protein>
    <recommendedName>
        <fullName evidence="6">Arsenate reductase</fullName>
    </recommendedName>
</protein>
<dbReference type="PROSITE" id="PS51353">
    <property type="entry name" value="ARSC"/>
    <property type="match status" value="1"/>
</dbReference>
<dbReference type="CDD" id="cd03032">
    <property type="entry name" value="ArsC_Spx"/>
    <property type="match status" value="1"/>
</dbReference>
<dbReference type="InterPro" id="IPR036249">
    <property type="entry name" value="Thioredoxin-like_sf"/>
</dbReference>
<keyword evidence="2" id="KW-0676">Redox-active center</keyword>
<evidence type="ECO:0008006" key="6">
    <source>
        <dbReference type="Google" id="ProtNLM"/>
    </source>
</evidence>
<dbReference type="STRING" id="319652.IV80_GL000882"/>
<dbReference type="PATRIC" id="fig|319652.3.peg.889"/>
<comment type="caution">
    <text evidence="4">The sequence shown here is derived from an EMBL/GenBank/DDBJ whole genome shotgun (WGS) entry which is preliminary data.</text>
</comment>
<proteinExistence type="inferred from homology"/>
<gene>
    <name evidence="4" type="ORF">IV80_GL000882</name>
</gene>
<evidence type="ECO:0000256" key="2">
    <source>
        <dbReference type="ARBA" id="ARBA00023284"/>
    </source>
</evidence>
<dbReference type="EMBL" id="JQBR01000002">
    <property type="protein sequence ID" value="KRN67342.1"/>
    <property type="molecule type" value="Genomic_DNA"/>
</dbReference>
<dbReference type="PANTHER" id="PTHR30041:SF7">
    <property type="entry name" value="GLOBAL TRANSCRIPTIONAL REGULATOR SPX"/>
    <property type="match status" value="1"/>
</dbReference>
<dbReference type="Pfam" id="PF03960">
    <property type="entry name" value="ArsC"/>
    <property type="match status" value="1"/>
</dbReference>